<dbReference type="Pfam" id="PF13603">
    <property type="entry name" value="tRNA-synt_1_2"/>
    <property type="match status" value="1"/>
</dbReference>
<evidence type="ECO:0000259" key="14">
    <source>
        <dbReference type="Pfam" id="PF13603"/>
    </source>
</evidence>
<feature type="domain" description="Leucyl-tRNA synthetase editing" evidence="14">
    <location>
        <begin position="220"/>
        <end position="409"/>
    </location>
</feature>
<dbReference type="GO" id="GO:0005829">
    <property type="term" value="C:cytosol"/>
    <property type="evidence" value="ECO:0007669"/>
    <property type="project" value="TreeGrafter"/>
</dbReference>
<dbReference type="Gene3D" id="3.40.50.620">
    <property type="entry name" value="HUPs"/>
    <property type="match status" value="2"/>
</dbReference>
<comment type="similarity">
    <text evidence="2">Belongs to the class-I aminoacyl-tRNA synthetase family.</text>
</comment>
<evidence type="ECO:0000256" key="6">
    <source>
        <dbReference type="ARBA" id="ARBA00022840"/>
    </source>
</evidence>
<evidence type="ECO:0000256" key="7">
    <source>
        <dbReference type="ARBA" id="ARBA00022917"/>
    </source>
</evidence>
<dbReference type="HAMAP" id="MF_00049_B">
    <property type="entry name" value="Leu_tRNA_synth_B"/>
    <property type="match status" value="1"/>
</dbReference>
<evidence type="ECO:0000259" key="11">
    <source>
        <dbReference type="Pfam" id="PF00133"/>
    </source>
</evidence>
<comment type="subcellular location">
    <subcellularLocation>
        <location evidence="1">Mitochondrion matrix</location>
    </subcellularLocation>
</comment>
<dbReference type="SUPFAM" id="SSF52374">
    <property type="entry name" value="Nucleotidylyl transferase"/>
    <property type="match status" value="1"/>
</dbReference>
<dbReference type="CDD" id="cd07958">
    <property type="entry name" value="Anticodon_Ia_Leu_BEm"/>
    <property type="match status" value="1"/>
</dbReference>
<dbReference type="InterPro" id="IPR013155">
    <property type="entry name" value="M/V/L/I-tRNA-synth_anticd-bd"/>
</dbReference>
<dbReference type="FunFam" id="3.40.50.620:FF:000003">
    <property type="entry name" value="Leucine--tRNA ligase"/>
    <property type="match status" value="1"/>
</dbReference>
<feature type="domain" description="Methionyl/Leucyl tRNA synthetase" evidence="13">
    <location>
        <begin position="40"/>
        <end position="180"/>
    </location>
</feature>
<evidence type="ECO:0000256" key="8">
    <source>
        <dbReference type="ARBA" id="ARBA00023146"/>
    </source>
</evidence>
<dbReference type="InterPro" id="IPR002300">
    <property type="entry name" value="aa-tRNA-synth_Ia"/>
</dbReference>
<keyword evidence="5" id="KW-0547">Nucleotide-binding</keyword>
<dbReference type="GO" id="GO:0006429">
    <property type="term" value="P:leucyl-tRNA aminoacylation"/>
    <property type="evidence" value="ECO:0007669"/>
    <property type="project" value="InterPro"/>
</dbReference>
<dbReference type="PRINTS" id="PR00985">
    <property type="entry name" value="TRNASYNTHLEU"/>
</dbReference>
<evidence type="ECO:0000256" key="9">
    <source>
        <dbReference type="ARBA" id="ARBA00030520"/>
    </source>
</evidence>
<dbReference type="EMBL" id="UINC01003321">
    <property type="protein sequence ID" value="SVA05278.1"/>
    <property type="molecule type" value="Genomic_DNA"/>
</dbReference>
<keyword evidence="6" id="KW-0067">ATP-binding</keyword>
<dbReference type="NCBIfam" id="TIGR00396">
    <property type="entry name" value="leuS_bact"/>
    <property type="match status" value="1"/>
</dbReference>
<reference evidence="15" key="1">
    <citation type="submission" date="2018-05" db="EMBL/GenBank/DDBJ databases">
        <authorList>
            <person name="Lanie J.A."/>
            <person name="Ng W.-L."/>
            <person name="Kazmierczak K.M."/>
            <person name="Andrzejewski T.M."/>
            <person name="Davidsen T.M."/>
            <person name="Wayne K.J."/>
            <person name="Tettelin H."/>
            <person name="Glass J.I."/>
            <person name="Rusch D."/>
            <person name="Podicherti R."/>
            <person name="Tsui H.-C.T."/>
            <person name="Winkler M.E."/>
        </authorList>
    </citation>
    <scope>NUCLEOTIDE SEQUENCE</scope>
</reference>
<keyword evidence="4" id="KW-0436">Ligase</keyword>
<dbReference type="SUPFAM" id="SSF47323">
    <property type="entry name" value="Anticodon-binding domain of a subclass of class I aminoacyl-tRNA synthetases"/>
    <property type="match status" value="1"/>
</dbReference>
<dbReference type="FunFam" id="3.40.50.620:FF:000100">
    <property type="entry name" value="probable leucine--tRNA ligase, mitochondrial"/>
    <property type="match status" value="1"/>
</dbReference>
<dbReference type="InterPro" id="IPR009008">
    <property type="entry name" value="Val/Leu/Ile-tRNA-synth_edit"/>
</dbReference>
<dbReference type="SUPFAM" id="SSF50677">
    <property type="entry name" value="ValRS/IleRS/LeuRS editing domain"/>
    <property type="match status" value="1"/>
</dbReference>
<sequence>VSDYNPKFIEQKWQRRWTDQRAFEVREEPGRPKYYCLVMFAYPSGHAHVGHVRNYMIGDVIARMKRMRGFNVLHPFGWDAFGLPAENAAIKHKSHPEIWTRENIAHMKGQLQRLGISYAWDRELATCDASYYKWNQWLFLKMFERDIAYRRRSTVNWCPGCSTVLANEQVVEGGCWRCGSVVEPRDLEQWFLRITQYADALLDGIGGLDEWPDKVLTMQRNWIGRSEGARVRFSVDVGDEGAESIDIEVFTTRIDTICGATFVMLAPEHPLVDRFADEASDAAAFLKRVQQFRSQDRADRLTGAVEKEGFDTGRTAINPFTGQSVPVWIANFVLAEYGTGAVMAVPAHDQRDFEFARKYQLPVEVVIQPETGVEMIPLDGASMEEAYAGPGRLVNSGEFTGRSTEGAAAFMALAAESKGVGRPEVQFRLKDWGISRQRYWGTPIPIIHCDTCGQQPVPYEDLPVELPAVDEFTGRGDSPLAQIPEFVNTSCPSCQGPARRETDTMDTFVDSSWYFYRYCDADNETQPFDPDRVDYWTPVDFYIGGVEHAILHLIYSRFFCKVFKDLGQISHDEPFTRLLTQGMVLRDGAVMSKSKGNVVDPDEMIGRYGADALRLYETFVAPPEKELEWTDAGLEGSYRFLTRVWRLVTAVRPVVDQVSRADLATLRLDDDHRALRRKTHQSIRRVSADLDPRVHLNTAVSALMELVNELYLFCDQHNLAPRSVNRAEEFGTVVAVQTRAVLAEAVDTLVLMLAPFTPHLSEELWEQLGHPGGVITADWPECDPIVAKDDALVVPVQVNGKLRARLPVASDVSDEDLRATALAEPSVQLHTKGKEIVRVVVVKRKLVNVVTA</sequence>
<organism evidence="15">
    <name type="scientific">marine metagenome</name>
    <dbReference type="NCBI Taxonomy" id="408172"/>
    <lineage>
        <taxon>unclassified sequences</taxon>
        <taxon>metagenomes</taxon>
        <taxon>ecological metagenomes</taxon>
    </lineage>
</organism>
<evidence type="ECO:0000256" key="1">
    <source>
        <dbReference type="ARBA" id="ARBA00004305"/>
    </source>
</evidence>
<accession>A0A381SPN7</accession>
<dbReference type="InterPro" id="IPR025709">
    <property type="entry name" value="Leu_tRNA-synth_edit"/>
</dbReference>
<evidence type="ECO:0000259" key="12">
    <source>
        <dbReference type="Pfam" id="PF08264"/>
    </source>
</evidence>
<dbReference type="Pfam" id="PF00133">
    <property type="entry name" value="tRNA-synt_1"/>
    <property type="match status" value="1"/>
</dbReference>
<dbReference type="GO" id="GO:0002161">
    <property type="term" value="F:aminoacyl-tRNA deacylase activity"/>
    <property type="evidence" value="ECO:0007669"/>
    <property type="project" value="InterPro"/>
</dbReference>
<dbReference type="Gene3D" id="1.10.730.10">
    <property type="entry name" value="Isoleucyl-tRNA Synthetase, Domain 1"/>
    <property type="match status" value="1"/>
</dbReference>
<dbReference type="Gene3D" id="3.10.20.590">
    <property type="match status" value="1"/>
</dbReference>
<protein>
    <recommendedName>
        <fullName evidence="3">leucine--tRNA ligase</fullName>
        <ecNumber evidence="3">6.1.1.4</ecNumber>
    </recommendedName>
    <alternativeName>
        <fullName evidence="9">Leucyl-tRNA synthetase</fullName>
    </alternativeName>
</protein>
<dbReference type="InterPro" id="IPR014729">
    <property type="entry name" value="Rossmann-like_a/b/a_fold"/>
</dbReference>
<proteinExistence type="inferred from homology"/>
<dbReference type="PANTHER" id="PTHR43740:SF2">
    <property type="entry name" value="LEUCINE--TRNA LIGASE, MITOCHONDRIAL"/>
    <property type="match status" value="1"/>
</dbReference>
<dbReference type="GO" id="GO:0005524">
    <property type="term" value="F:ATP binding"/>
    <property type="evidence" value="ECO:0007669"/>
    <property type="project" value="UniProtKB-KW"/>
</dbReference>
<dbReference type="Pfam" id="PF09334">
    <property type="entry name" value="tRNA-synt_1g"/>
    <property type="match status" value="1"/>
</dbReference>
<evidence type="ECO:0000256" key="3">
    <source>
        <dbReference type="ARBA" id="ARBA00013164"/>
    </source>
</evidence>
<gene>
    <name evidence="15" type="ORF">METZ01_LOCUS58132</name>
</gene>
<dbReference type="PANTHER" id="PTHR43740">
    <property type="entry name" value="LEUCYL-TRNA SYNTHETASE"/>
    <property type="match status" value="1"/>
</dbReference>
<dbReference type="InterPro" id="IPR009080">
    <property type="entry name" value="tRNAsynth_Ia_anticodon-bd"/>
</dbReference>
<dbReference type="Gene3D" id="3.90.740.10">
    <property type="entry name" value="Valyl/Leucyl/Isoleucyl-tRNA synthetase, editing domain"/>
    <property type="match status" value="1"/>
</dbReference>
<evidence type="ECO:0000313" key="15">
    <source>
        <dbReference type="EMBL" id="SVA05278.1"/>
    </source>
</evidence>
<feature type="domain" description="Methionyl/Valyl/Leucyl/Isoleucyl-tRNA synthetase anticodon-binding" evidence="12">
    <location>
        <begin position="673"/>
        <end position="811"/>
    </location>
</feature>
<feature type="non-terminal residue" evidence="15">
    <location>
        <position position="1"/>
    </location>
</feature>
<dbReference type="InterPro" id="IPR002302">
    <property type="entry name" value="Leu-tRNA-ligase"/>
</dbReference>
<dbReference type="FunFam" id="1.10.730.10:FF:000002">
    <property type="entry name" value="Leucine--tRNA ligase"/>
    <property type="match status" value="1"/>
</dbReference>
<dbReference type="GO" id="GO:0005759">
    <property type="term" value="C:mitochondrial matrix"/>
    <property type="evidence" value="ECO:0007669"/>
    <property type="project" value="UniProtKB-SubCell"/>
</dbReference>
<dbReference type="CDD" id="cd00812">
    <property type="entry name" value="LeuRS_core"/>
    <property type="match status" value="1"/>
</dbReference>
<evidence type="ECO:0000256" key="2">
    <source>
        <dbReference type="ARBA" id="ARBA00005594"/>
    </source>
</evidence>
<feature type="domain" description="Aminoacyl-tRNA synthetase class Ia" evidence="11">
    <location>
        <begin position="430"/>
        <end position="628"/>
    </location>
</feature>
<evidence type="ECO:0000259" key="13">
    <source>
        <dbReference type="Pfam" id="PF09334"/>
    </source>
</evidence>
<dbReference type="InterPro" id="IPR015413">
    <property type="entry name" value="Methionyl/Leucyl_tRNA_Synth"/>
</dbReference>
<dbReference type="EC" id="6.1.1.4" evidence="3"/>
<name>A0A381SPN7_9ZZZZ</name>
<keyword evidence="7" id="KW-0648">Protein biosynthesis</keyword>
<comment type="catalytic activity">
    <reaction evidence="10">
        <text>tRNA(Leu) + L-leucine + ATP = L-leucyl-tRNA(Leu) + AMP + diphosphate</text>
        <dbReference type="Rhea" id="RHEA:11688"/>
        <dbReference type="Rhea" id="RHEA-COMP:9613"/>
        <dbReference type="Rhea" id="RHEA-COMP:9622"/>
        <dbReference type="ChEBI" id="CHEBI:30616"/>
        <dbReference type="ChEBI" id="CHEBI:33019"/>
        <dbReference type="ChEBI" id="CHEBI:57427"/>
        <dbReference type="ChEBI" id="CHEBI:78442"/>
        <dbReference type="ChEBI" id="CHEBI:78494"/>
        <dbReference type="ChEBI" id="CHEBI:456215"/>
        <dbReference type="EC" id="6.1.1.4"/>
    </reaction>
</comment>
<evidence type="ECO:0000256" key="10">
    <source>
        <dbReference type="ARBA" id="ARBA00047469"/>
    </source>
</evidence>
<keyword evidence="8" id="KW-0030">Aminoacyl-tRNA synthetase</keyword>
<evidence type="ECO:0000256" key="5">
    <source>
        <dbReference type="ARBA" id="ARBA00022741"/>
    </source>
</evidence>
<dbReference type="GO" id="GO:0004823">
    <property type="term" value="F:leucine-tRNA ligase activity"/>
    <property type="evidence" value="ECO:0007669"/>
    <property type="project" value="UniProtKB-EC"/>
</dbReference>
<dbReference type="AlphaFoldDB" id="A0A381SPN7"/>
<dbReference type="Pfam" id="PF08264">
    <property type="entry name" value="Anticodon_1"/>
    <property type="match status" value="1"/>
</dbReference>
<evidence type="ECO:0000256" key="4">
    <source>
        <dbReference type="ARBA" id="ARBA00022598"/>
    </source>
</evidence>